<dbReference type="AlphaFoldDB" id="A0A7W7T9Q0"/>
<dbReference type="Pfam" id="PF00041">
    <property type="entry name" value="fn3"/>
    <property type="match status" value="1"/>
</dbReference>
<evidence type="ECO:0000313" key="4">
    <source>
        <dbReference type="EMBL" id="MBB4969041.1"/>
    </source>
</evidence>
<keyword evidence="2" id="KW-0624">Polysaccharide degradation</keyword>
<accession>A0A7W7T9Q0</accession>
<dbReference type="GO" id="GO:0000272">
    <property type="term" value="P:polysaccharide catabolic process"/>
    <property type="evidence" value="ECO:0007669"/>
    <property type="project" value="UniProtKB-KW"/>
</dbReference>
<dbReference type="PROSITE" id="PS50853">
    <property type="entry name" value="FN3"/>
    <property type="match status" value="1"/>
</dbReference>
<evidence type="ECO:0000313" key="5">
    <source>
        <dbReference type="Proteomes" id="UP000542674"/>
    </source>
</evidence>
<gene>
    <name evidence="4" type="ORF">F4559_006400</name>
</gene>
<reference evidence="4 5" key="1">
    <citation type="submission" date="2020-08" db="EMBL/GenBank/DDBJ databases">
        <title>Sequencing the genomes of 1000 actinobacteria strains.</title>
        <authorList>
            <person name="Klenk H.-P."/>
        </authorList>
    </citation>
    <scope>NUCLEOTIDE SEQUENCE [LARGE SCALE GENOMIC DNA]</scope>
    <source>
        <strain evidence="4 5">DSM 45084</strain>
    </source>
</reference>
<protein>
    <recommendedName>
        <fullName evidence="3">Fibronectin type-III domain-containing protein</fullName>
    </recommendedName>
</protein>
<dbReference type="InterPro" id="IPR036116">
    <property type="entry name" value="FN3_sf"/>
</dbReference>
<keyword evidence="1" id="KW-0326">Glycosidase</keyword>
<organism evidence="4 5">
    <name type="scientific">Saccharothrix violaceirubra</name>
    <dbReference type="NCBI Taxonomy" id="413306"/>
    <lineage>
        <taxon>Bacteria</taxon>
        <taxon>Bacillati</taxon>
        <taxon>Actinomycetota</taxon>
        <taxon>Actinomycetes</taxon>
        <taxon>Pseudonocardiales</taxon>
        <taxon>Pseudonocardiaceae</taxon>
        <taxon>Saccharothrix</taxon>
    </lineage>
</organism>
<dbReference type="EMBL" id="JACHJS010000001">
    <property type="protein sequence ID" value="MBB4969041.1"/>
    <property type="molecule type" value="Genomic_DNA"/>
</dbReference>
<name>A0A7W7T9Q0_9PSEU</name>
<dbReference type="SMART" id="SM00060">
    <property type="entry name" value="FN3"/>
    <property type="match status" value="1"/>
</dbReference>
<sequence>MRRRALAIASVVAVLVGAVVVLREPAPAPPPEVEYLPDARSLSEPTLLSLTAHDATTARAAWTATGGVTDSGFEVRWGDRTVLVHGTEYDLTDLTPDRPVTVEVRALDAHGRRSAPATATTTPRYVPVTDSFSRESLGTPRWRVIDKGEGCLGVRDGLVEIACPAVDLVSTVPIGPGSRFSITTDGPTEGELVVALTPDDHQDLLPAERLPDSVYVRLTPTGAGVESDLPTGTGTMPAGGAFTPATRGVRHRWDLDVRAGSVIVSRDGVEVAGGAFALPWRSGRMRIAARGAAGTTLFTADIPGTPVAADSRPVWVELPPITALLPVPKVNAVPAGDRVRVVVEVGGRGRVEAVRGVELDLDGTKIADLYAERAAGGRYEWTFAVAPGEHRLTARVLPADGGQPTTTDFTFTR</sequence>
<comment type="caution">
    <text evidence="4">The sequence shown here is derived from an EMBL/GenBank/DDBJ whole genome shotgun (WGS) entry which is preliminary data.</text>
</comment>
<dbReference type="Gene3D" id="2.60.40.10">
    <property type="entry name" value="Immunoglobulins"/>
    <property type="match status" value="1"/>
</dbReference>
<keyword evidence="1" id="KW-0378">Hydrolase</keyword>
<evidence type="ECO:0000256" key="2">
    <source>
        <dbReference type="ARBA" id="ARBA00023326"/>
    </source>
</evidence>
<proteinExistence type="predicted"/>
<dbReference type="GO" id="GO:0016798">
    <property type="term" value="F:hydrolase activity, acting on glycosyl bonds"/>
    <property type="evidence" value="ECO:0007669"/>
    <property type="project" value="UniProtKB-KW"/>
</dbReference>
<dbReference type="InterPro" id="IPR003961">
    <property type="entry name" value="FN3_dom"/>
</dbReference>
<evidence type="ECO:0000256" key="1">
    <source>
        <dbReference type="ARBA" id="ARBA00023295"/>
    </source>
</evidence>
<keyword evidence="2" id="KW-0119">Carbohydrate metabolism</keyword>
<feature type="domain" description="Fibronectin type-III" evidence="3">
    <location>
        <begin position="44"/>
        <end position="124"/>
    </location>
</feature>
<evidence type="ECO:0000259" key="3">
    <source>
        <dbReference type="PROSITE" id="PS50853"/>
    </source>
</evidence>
<dbReference type="RefSeq" id="WP_184674755.1">
    <property type="nucleotide sequence ID" value="NZ_BAABAI010000043.1"/>
</dbReference>
<keyword evidence="5" id="KW-1185">Reference proteome</keyword>
<dbReference type="InterPro" id="IPR013783">
    <property type="entry name" value="Ig-like_fold"/>
</dbReference>
<dbReference type="SUPFAM" id="SSF49265">
    <property type="entry name" value="Fibronectin type III"/>
    <property type="match status" value="1"/>
</dbReference>
<dbReference type="Proteomes" id="UP000542674">
    <property type="component" value="Unassembled WGS sequence"/>
</dbReference>